<sequence length="227" mass="25116">MALGKIPRNELILNRSGLIVGELHKVQNAIGTGYLSAFPFGFFSVKLLNGQDIWAPWYVIHKIMAGLLDQYIFLQSQLALEMVIDEANFFHTWVEGVVAQYGIGHWINMLNVEFGGMEEVLYNLYGVTKDPNHASLAARFVKPSFYDPLVQNTDQLGGIHANTHLAQANGMAAAFEVAQNTSQQHAVANFFRFLTAQHSYATGGSNDHEYWTAPNTIGDALQVTDGL</sequence>
<dbReference type="EMBL" id="JALJOQ010000026">
    <property type="protein sequence ID" value="KAK9808170.1"/>
    <property type="molecule type" value="Genomic_DNA"/>
</dbReference>
<evidence type="ECO:0000313" key="3">
    <source>
        <dbReference type="Proteomes" id="UP001465755"/>
    </source>
</evidence>
<dbReference type="AlphaFoldDB" id="A0AAW1PEE9"/>
<dbReference type="Proteomes" id="UP001465755">
    <property type="component" value="Unassembled WGS sequence"/>
</dbReference>
<dbReference type="InterPro" id="IPR012878">
    <property type="entry name" value="Beta-AFase-like_GH127_cat"/>
</dbReference>
<dbReference type="PANTHER" id="PTHR31151:SF0">
    <property type="entry name" value="PROLINE-TRNA LIGASE (DUF1680)"/>
    <property type="match status" value="1"/>
</dbReference>
<evidence type="ECO:0000259" key="1">
    <source>
        <dbReference type="Pfam" id="PF07944"/>
    </source>
</evidence>
<reference evidence="2 3" key="1">
    <citation type="journal article" date="2024" name="Nat. Commun.">
        <title>Phylogenomics reveals the evolutionary origins of lichenization in chlorophyte algae.</title>
        <authorList>
            <person name="Puginier C."/>
            <person name="Libourel C."/>
            <person name="Otte J."/>
            <person name="Skaloud P."/>
            <person name="Haon M."/>
            <person name="Grisel S."/>
            <person name="Petersen M."/>
            <person name="Berrin J.G."/>
            <person name="Delaux P.M."/>
            <person name="Dal Grande F."/>
            <person name="Keller J."/>
        </authorList>
    </citation>
    <scope>NUCLEOTIDE SEQUENCE [LARGE SCALE GENOMIC DNA]</scope>
    <source>
        <strain evidence="2 3">SAG 2036</strain>
    </source>
</reference>
<evidence type="ECO:0000313" key="2">
    <source>
        <dbReference type="EMBL" id="KAK9808170.1"/>
    </source>
</evidence>
<dbReference type="Pfam" id="PF07944">
    <property type="entry name" value="Beta-AFase-like_GH127_cat"/>
    <property type="match status" value="1"/>
</dbReference>
<dbReference type="PANTHER" id="PTHR31151">
    <property type="entry name" value="PROLINE-TRNA LIGASE (DUF1680)"/>
    <property type="match status" value="1"/>
</dbReference>
<keyword evidence="3" id="KW-1185">Reference proteome</keyword>
<proteinExistence type="predicted"/>
<name>A0AAW1PEE9_9CHLO</name>
<feature type="domain" description="Non-reducing end beta-L-arabinofuranosidase-like GH127 catalytic" evidence="1">
    <location>
        <begin position="15"/>
        <end position="219"/>
    </location>
</feature>
<protein>
    <recommendedName>
        <fullName evidence="1">Non-reducing end beta-L-arabinofuranosidase-like GH127 catalytic domain-containing protein</fullName>
    </recommendedName>
</protein>
<organism evidence="2 3">
    <name type="scientific">Symbiochloris irregularis</name>
    <dbReference type="NCBI Taxonomy" id="706552"/>
    <lineage>
        <taxon>Eukaryota</taxon>
        <taxon>Viridiplantae</taxon>
        <taxon>Chlorophyta</taxon>
        <taxon>core chlorophytes</taxon>
        <taxon>Trebouxiophyceae</taxon>
        <taxon>Trebouxiales</taxon>
        <taxon>Trebouxiaceae</taxon>
        <taxon>Symbiochloris</taxon>
    </lineage>
</organism>
<comment type="caution">
    <text evidence="2">The sequence shown here is derived from an EMBL/GenBank/DDBJ whole genome shotgun (WGS) entry which is preliminary data.</text>
</comment>
<gene>
    <name evidence="2" type="ORF">WJX73_004726</name>
</gene>
<accession>A0AAW1PEE9</accession>